<name>B9T200_RICCO</name>
<organism evidence="2 3">
    <name type="scientific">Ricinus communis</name>
    <name type="common">Castor bean</name>
    <dbReference type="NCBI Taxonomy" id="3988"/>
    <lineage>
        <taxon>Eukaryota</taxon>
        <taxon>Viridiplantae</taxon>
        <taxon>Streptophyta</taxon>
        <taxon>Embryophyta</taxon>
        <taxon>Tracheophyta</taxon>
        <taxon>Spermatophyta</taxon>
        <taxon>Magnoliopsida</taxon>
        <taxon>eudicotyledons</taxon>
        <taxon>Gunneridae</taxon>
        <taxon>Pentapetalae</taxon>
        <taxon>rosids</taxon>
        <taxon>fabids</taxon>
        <taxon>Malpighiales</taxon>
        <taxon>Euphorbiaceae</taxon>
        <taxon>Acalyphoideae</taxon>
        <taxon>Acalypheae</taxon>
        <taxon>Ricinus</taxon>
    </lineage>
</organism>
<protein>
    <submittedName>
        <fullName evidence="2">Uncharacterized protein</fullName>
    </submittedName>
</protein>
<keyword evidence="3" id="KW-1185">Reference proteome</keyword>
<dbReference type="EMBL" id="EQ974366">
    <property type="protein sequence ID" value="EEF30109.1"/>
    <property type="molecule type" value="Genomic_DNA"/>
</dbReference>
<reference evidence="3" key="1">
    <citation type="journal article" date="2010" name="Nat. Biotechnol.">
        <title>Draft genome sequence of the oilseed species Ricinus communis.</title>
        <authorList>
            <person name="Chan A.P."/>
            <person name="Crabtree J."/>
            <person name="Zhao Q."/>
            <person name="Lorenzi H."/>
            <person name="Orvis J."/>
            <person name="Puiu D."/>
            <person name="Melake-Berhan A."/>
            <person name="Jones K.M."/>
            <person name="Redman J."/>
            <person name="Chen G."/>
            <person name="Cahoon E.B."/>
            <person name="Gedil M."/>
            <person name="Stanke M."/>
            <person name="Haas B.J."/>
            <person name="Wortman J.R."/>
            <person name="Fraser-Liggett C.M."/>
            <person name="Ravel J."/>
            <person name="Rabinowicz P.D."/>
        </authorList>
    </citation>
    <scope>NUCLEOTIDE SEQUENCE [LARGE SCALE GENOMIC DNA]</scope>
    <source>
        <strain evidence="3">cv. Hale</strain>
    </source>
</reference>
<gene>
    <name evidence="2" type="ORF">RCOM_0210110</name>
</gene>
<evidence type="ECO:0000313" key="3">
    <source>
        <dbReference type="Proteomes" id="UP000008311"/>
    </source>
</evidence>
<feature type="region of interest" description="Disordered" evidence="1">
    <location>
        <begin position="46"/>
        <end position="86"/>
    </location>
</feature>
<proteinExistence type="predicted"/>
<dbReference type="InParanoid" id="B9T200"/>
<feature type="compositionally biased region" description="Polar residues" evidence="1">
    <location>
        <begin position="66"/>
        <end position="86"/>
    </location>
</feature>
<dbReference type="Proteomes" id="UP000008311">
    <property type="component" value="Unassembled WGS sequence"/>
</dbReference>
<dbReference type="AlphaFoldDB" id="B9T200"/>
<evidence type="ECO:0000313" key="2">
    <source>
        <dbReference type="EMBL" id="EEF30109.1"/>
    </source>
</evidence>
<sequence>MPQVKVLKCPRKIKNNIVYYVRKKVTIGADAQIKVTKFLRVDPAPIGSRQDRVNTRSSKNIPRGNTAPSSSNQPRVNIALSSSSGT</sequence>
<accession>B9T200</accession>
<evidence type="ECO:0000256" key="1">
    <source>
        <dbReference type="SAM" id="MobiDB-lite"/>
    </source>
</evidence>